<proteinExistence type="predicted"/>
<dbReference type="HOGENOM" id="CLU_026765_0_0_7"/>
<accession>B8JA64</accession>
<dbReference type="Pfam" id="PF10096">
    <property type="entry name" value="DUF2334"/>
    <property type="match status" value="1"/>
</dbReference>
<sequence length="528" mass="56448">MPSRVTTRRPTSLVAVACLAWLLAGAARRADAASTMSAAAGAGLATLVLYDDGDPALARASAISAANLASHFGPWRTLAVRDYQPGDASRARAVIYVGTAGAAPPPPALVDEVLQGTPPVLWLDEGLERPGSRARLLDRYGFAPGAPEAQRVDRVRYKGVELSRDADAAGPLHTVTVRGGAARVIASAVTADGAEVPWAVRSGSLTYVAENPLVATAEGDRYLAFCDLLFDLLAPATPERHRALVRIEDVLPTDDPARLRRLADTLAAAGVPFGVAIVPLYVDDRRPDRRRVVRWTDAPAALAALRYMLARGGVPVMHGYTHQRDATPSAFGGVSGLDFEFWTGRVDAAGTVRLEGPVPGDGAERARRRALRGLRELERAEIDRPEIFEYPHYAGSAEASAALARLFPAAYHRGLYFSGRLGGPAADGGGEPVAQLFPFEVTDVYGWRVLPENLGRYAPYGGSGVRARRVEDLVRTARASRVVRDGFASFFFDARDDPRALAEIVRGIQAAGYAFVSPRALVPRPHGR</sequence>
<dbReference type="Proteomes" id="UP000007089">
    <property type="component" value="Chromosome"/>
</dbReference>
<dbReference type="KEGG" id="acp:A2cp1_2245"/>
<name>B8JA64_ANAD2</name>
<feature type="signal peptide" evidence="1">
    <location>
        <begin position="1"/>
        <end position="32"/>
    </location>
</feature>
<dbReference type="InterPro" id="IPR018763">
    <property type="entry name" value="DUF2334"/>
</dbReference>
<evidence type="ECO:0000256" key="1">
    <source>
        <dbReference type="SAM" id="SignalP"/>
    </source>
</evidence>
<dbReference type="EMBL" id="CP001359">
    <property type="protein sequence ID" value="ACL65583.1"/>
    <property type="molecule type" value="Genomic_DNA"/>
</dbReference>
<keyword evidence="3" id="KW-1185">Reference proteome</keyword>
<reference evidence="2" key="1">
    <citation type="submission" date="2009-01" db="EMBL/GenBank/DDBJ databases">
        <title>Complete sequence of Anaeromyxobacter dehalogenans 2CP-1.</title>
        <authorList>
            <consortium name="US DOE Joint Genome Institute"/>
            <person name="Lucas S."/>
            <person name="Copeland A."/>
            <person name="Lapidus A."/>
            <person name="Glavina del Rio T."/>
            <person name="Dalin E."/>
            <person name="Tice H."/>
            <person name="Bruce D."/>
            <person name="Goodwin L."/>
            <person name="Pitluck S."/>
            <person name="Saunders E."/>
            <person name="Brettin T."/>
            <person name="Detter J.C."/>
            <person name="Han C."/>
            <person name="Larimer F."/>
            <person name="Land M."/>
            <person name="Hauser L."/>
            <person name="Kyrpides N."/>
            <person name="Ovchinnikova G."/>
            <person name="Beliaev A.S."/>
            <person name="Richardson P."/>
        </authorList>
    </citation>
    <scope>NUCLEOTIDE SEQUENCE</scope>
    <source>
        <strain evidence="2">2CP-1</strain>
    </source>
</reference>
<evidence type="ECO:0000313" key="3">
    <source>
        <dbReference type="Proteomes" id="UP000007089"/>
    </source>
</evidence>
<keyword evidence="1" id="KW-0732">Signal</keyword>
<organism evidence="2 3">
    <name type="scientific">Anaeromyxobacter dehalogenans (strain ATCC BAA-258 / DSM 21875 / 2CP-1)</name>
    <dbReference type="NCBI Taxonomy" id="455488"/>
    <lineage>
        <taxon>Bacteria</taxon>
        <taxon>Pseudomonadati</taxon>
        <taxon>Myxococcota</taxon>
        <taxon>Myxococcia</taxon>
        <taxon>Myxococcales</taxon>
        <taxon>Cystobacterineae</taxon>
        <taxon>Anaeromyxobacteraceae</taxon>
        <taxon>Anaeromyxobacter</taxon>
    </lineage>
</organism>
<dbReference type="AlphaFoldDB" id="B8JA64"/>
<protein>
    <recommendedName>
        <fullName evidence="4">DUF2334 domain-containing protein</fullName>
    </recommendedName>
</protein>
<feature type="chain" id="PRO_5002872453" description="DUF2334 domain-containing protein" evidence="1">
    <location>
        <begin position="33"/>
        <end position="528"/>
    </location>
</feature>
<evidence type="ECO:0000313" key="2">
    <source>
        <dbReference type="EMBL" id="ACL65583.1"/>
    </source>
</evidence>
<evidence type="ECO:0008006" key="4">
    <source>
        <dbReference type="Google" id="ProtNLM"/>
    </source>
</evidence>
<gene>
    <name evidence="2" type="ordered locus">A2cp1_2245</name>
</gene>